<organism evidence="2 3">
    <name type="scientific">Triticum urartu</name>
    <name type="common">Red wild einkorn</name>
    <name type="synonym">Crithodium urartu</name>
    <dbReference type="NCBI Taxonomy" id="4572"/>
    <lineage>
        <taxon>Eukaryota</taxon>
        <taxon>Viridiplantae</taxon>
        <taxon>Streptophyta</taxon>
        <taxon>Embryophyta</taxon>
        <taxon>Tracheophyta</taxon>
        <taxon>Spermatophyta</taxon>
        <taxon>Magnoliopsida</taxon>
        <taxon>Liliopsida</taxon>
        <taxon>Poales</taxon>
        <taxon>Poaceae</taxon>
        <taxon>BOP clade</taxon>
        <taxon>Pooideae</taxon>
        <taxon>Triticodae</taxon>
        <taxon>Triticeae</taxon>
        <taxon>Triticinae</taxon>
        <taxon>Triticum</taxon>
    </lineage>
</organism>
<accession>A0A8R7TIR1</accession>
<evidence type="ECO:0000259" key="1">
    <source>
        <dbReference type="Pfam" id="PF07727"/>
    </source>
</evidence>
<dbReference type="Proteomes" id="UP000015106">
    <property type="component" value="Chromosome 2"/>
</dbReference>
<proteinExistence type="predicted"/>
<dbReference type="Pfam" id="PF07727">
    <property type="entry name" value="RVT_2"/>
    <property type="match status" value="1"/>
</dbReference>
<protein>
    <recommendedName>
        <fullName evidence="1">Reverse transcriptase Ty1/copia-type domain-containing protein</fullName>
    </recommendedName>
</protein>
<reference evidence="2" key="3">
    <citation type="submission" date="2022-06" db="UniProtKB">
        <authorList>
            <consortium name="EnsemblPlants"/>
        </authorList>
    </citation>
    <scope>IDENTIFICATION</scope>
</reference>
<evidence type="ECO:0000313" key="2">
    <source>
        <dbReference type="EnsemblPlants" id="TuG1812G0200003508.01.T01.cds279839"/>
    </source>
</evidence>
<feature type="domain" description="Reverse transcriptase Ty1/copia-type" evidence="1">
    <location>
        <begin position="6"/>
        <end position="88"/>
    </location>
</feature>
<dbReference type="AlphaFoldDB" id="A0A8R7TIR1"/>
<keyword evidence="3" id="KW-1185">Reference proteome</keyword>
<name>A0A8R7TIR1_TRIUA</name>
<sequence length="89" mass="9931">SKSDTSLFILHRGSTIAYLLVYVDDIILTANSTTALELIIRSLKSEFSMTDLGALHHFLAINVTPNSSGLFLCQQQYTLEILERAKMLN</sequence>
<evidence type="ECO:0000313" key="3">
    <source>
        <dbReference type="Proteomes" id="UP000015106"/>
    </source>
</evidence>
<dbReference type="InterPro" id="IPR013103">
    <property type="entry name" value="RVT_2"/>
</dbReference>
<reference evidence="2" key="2">
    <citation type="submission" date="2018-03" db="EMBL/GenBank/DDBJ databases">
        <title>The Triticum urartu genome reveals the dynamic nature of wheat genome evolution.</title>
        <authorList>
            <person name="Ling H."/>
            <person name="Ma B."/>
            <person name="Shi X."/>
            <person name="Liu H."/>
            <person name="Dong L."/>
            <person name="Sun H."/>
            <person name="Cao Y."/>
            <person name="Gao Q."/>
            <person name="Zheng S."/>
            <person name="Li Y."/>
            <person name="Yu Y."/>
            <person name="Du H."/>
            <person name="Qi M."/>
            <person name="Li Y."/>
            <person name="Yu H."/>
            <person name="Cui Y."/>
            <person name="Wang N."/>
            <person name="Chen C."/>
            <person name="Wu H."/>
            <person name="Zhao Y."/>
            <person name="Zhang J."/>
            <person name="Li Y."/>
            <person name="Zhou W."/>
            <person name="Zhang B."/>
            <person name="Hu W."/>
            <person name="Eijk M."/>
            <person name="Tang J."/>
            <person name="Witsenboer H."/>
            <person name="Zhao S."/>
            <person name="Li Z."/>
            <person name="Zhang A."/>
            <person name="Wang D."/>
            <person name="Liang C."/>
        </authorList>
    </citation>
    <scope>NUCLEOTIDE SEQUENCE [LARGE SCALE GENOMIC DNA]</scope>
    <source>
        <strain evidence="2">cv. G1812</strain>
    </source>
</reference>
<dbReference type="Gramene" id="TuG1812G0200003508.01.T01">
    <property type="protein sequence ID" value="TuG1812G0200003508.01.T01.cds279839"/>
    <property type="gene ID" value="TuG1812G0200003508.01"/>
</dbReference>
<reference evidence="3" key="1">
    <citation type="journal article" date="2013" name="Nature">
        <title>Draft genome of the wheat A-genome progenitor Triticum urartu.</title>
        <authorList>
            <person name="Ling H.Q."/>
            <person name="Zhao S."/>
            <person name="Liu D."/>
            <person name="Wang J."/>
            <person name="Sun H."/>
            <person name="Zhang C."/>
            <person name="Fan H."/>
            <person name="Li D."/>
            <person name="Dong L."/>
            <person name="Tao Y."/>
            <person name="Gao C."/>
            <person name="Wu H."/>
            <person name="Li Y."/>
            <person name="Cui Y."/>
            <person name="Guo X."/>
            <person name="Zheng S."/>
            <person name="Wang B."/>
            <person name="Yu K."/>
            <person name="Liang Q."/>
            <person name="Yang W."/>
            <person name="Lou X."/>
            <person name="Chen J."/>
            <person name="Feng M."/>
            <person name="Jian J."/>
            <person name="Zhang X."/>
            <person name="Luo G."/>
            <person name="Jiang Y."/>
            <person name="Liu J."/>
            <person name="Wang Z."/>
            <person name="Sha Y."/>
            <person name="Zhang B."/>
            <person name="Wu H."/>
            <person name="Tang D."/>
            <person name="Shen Q."/>
            <person name="Xue P."/>
            <person name="Zou S."/>
            <person name="Wang X."/>
            <person name="Liu X."/>
            <person name="Wang F."/>
            <person name="Yang Y."/>
            <person name="An X."/>
            <person name="Dong Z."/>
            <person name="Zhang K."/>
            <person name="Zhang X."/>
            <person name="Luo M.C."/>
            <person name="Dvorak J."/>
            <person name="Tong Y."/>
            <person name="Wang J."/>
            <person name="Yang H."/>
            <person name="Li Z."/>
            <person name="Wang D."/>
            <person name="Zhang A."/>
            <person name="Wang J."/>
        </authorList>
    </citation>
    <scope>NUCLEOTIDE SEQUENCE</scope>
    <source>
        <strain evidence="3">cv. G1812</strain>
    </source>
</reference>
<dbReference type="EnsemblPlants" id="TuG1812G0200003508.01.T01">
    <property type="protein sequence ID" value="TuG1812G0200003508.01.T01.cds279839"/>
    <property type="gene ID" value="TuG1812G0200003508.01"/>
</dbReference>